<keyword evidence="1" id="KW-0813">Transport</keyword>
<dbReference type="GO" id="GO:0015192">
    <property type="term" value="F:L-phenylalanine transmembrane transporter activity"/>
    <property type="evidence" value="ECO:0007669"/>
    <property type="project" value="TreeGrafter"/>
</dbReference>
<dbReference type="GO" id="GO:0015188">
    <property type="term" value="F:L-isoleucine transmembrane transporter activity"/>
    <property type="evidence" value="ECO:0007669"/>
    <property type="project" value="TreeGrafter"/>
</dbReference>
<evidence type="ECO:0000313" key="6">
    <source>
        <dbReference type="Proteomes" id="UP000011729"/>
    </source>
</evidence>
<dbReference type="EMBL" id="CP003123">
    <property type="protein sequence ID" value="AGF74505.1"/>
    <property type="molecule type" value="Genomic_DNA"/>
</dbReference>
<dbReference type="CDD" id="cd03219">
    <property type="entry name" value="ABC_Mj1267_LivG_branched"/>
    <property type="match status" value="1"/>
</dbReference>
<dbReference type="GO" id="GO:0015808">
    <property type="term" value="P:L-alanine transport"/>
    <property type="evidence" value="ECO:0007669"/>
    <property type="project" value="TreeGrafter"/>
</dbReference>
<dbReference type="FunFam" id="3.40.50.300:FF:000421">
    <property type="entry name" value="Branched-chain amino acid ABC transporter ATP-binding protein"/>
    <property type="match status" value="1"/>
</dbReference>
<dbReference type="STRING" id="1094489.BAnh1_06260"/>
<feature type="domain" description="ABC transporter" evidence="4">
    <location>
        <begin position="6"/>
        <end position="254"/>
    </location>
</feature>
<evidence type="ECO:0000256" key="1">
    <source>
        <dbReference type="ARBA" id="ARBA00022448"/>
    </source>
</evidence>
<proteinExistence type="predicted"/>
<dbReference type="InterPro" id="IPR027417">
    <property type="entry name" value="P-loop_NTPase"/>
</dbReference>
<dbReference type="Pfam" id="PF12399">
    <property type="entry name" value="BCA_ABC_TP_C"/>
    <property type="match status" value="1"/>
</dbReference>
<dbReference type="PANTHER" id="PTHR45772">
    <property type="entry name" value="CONSERVED COMPONENT OF ABC TRANSPORTER FOR NATURAL AMINO ACIDS-RELATED"/>
    <property type="match status" value="1"/>
</dbReference>
<dbReference type="GO" id="GO:0042941">
    <property type="term" value="P:D-alanine transmembrane transport"/>
    <property type="evidence" value="ECO:0007669"/>
    <property type="project" value="TreeGrafter"/>
</dbReference>
<evidence type="ECO:0000259" key="4">
    <source>
        <dbReference type="PROSITE" id="PS50893"/>
    </source>
</evidence>
<dbReference type="InterPro" id="IPR051120">
    <property type="entry name" value="ABC_AA/LPS_Transport"/>
</dbReference>
<dbReference type="Pfam" id="PF00005">
    <property type="entry name" value="ABC_tran"/>
    <property type="match status" value="1"/>
</dbReference>
<evidence type="ECO:0000256" key="2">
    <source>
        <dbReference type="ARBA" id="ARBA00022741"/>
    </source>
</evidence>
<dbReference type="KEGG" id="baus:BAnh1_06260"/>
<gene>
    <name evidence="5" type="primary">livG</name>
    <name evidence="5" type="ordered locus">BAnh1_06260</name>
</gene>
<keyword evidence="3 5" id="KW-0067">ATP-binding</keyword>
<dbReference type="PROSITE" id="PS50893">
    <property type="entry name" value="ABC_TRANSPORTER_2"/>
    <property type="match status" value="1"/>
</dbReference>
<dbReference type="GO" id="GO:1903805">
    <property type="term" value="P:L-valine import across plasma membrane"/>
    <property type="evidence" value="ECO:0007669"/>
    <property type="project" value="TreeGrafter"/>
</dbReference>
<name>M1P3X0_BARAA</name>
<dbReference type="SUPFAM" id="SSF52540">
    <property type="entry name" value="P-loop containing nucleoside triphosphate hydrolases"/>
    <property type="match status" value="1"/>
</dbReference>
<evidence type="ECO:0000313" key="5">
    <source>
        <dbReference type="EMBL" id="AGF74505.1"/>
    </source>
</evidence>
<dbReference type="GO" id="GO:0005524">
    <property type="term" value="F:ATP binding"/>
    <property type="evidence" value="ECO:0007669"/>
    <property type="project" value="UniProtKB-KW"/>
</dbReference>
<dbReference type="SMART" id="SM00382">
    <property type="entry name" value="AAA"/>
    <property type="match status" value="1"/>
</dbReference>
<dbReference type="eggNOG" id="COG0411">
    <property type="taxonomic scope" value="Bacteria"/>
</dbReference>
<evidence type="ECO:0000256" key="3">
    <source>
        <dbReference type="ARBA" id="ARBA00022840"/>
    </source>
</evidence>
<dbReference type="GO" id="GO:0016887">
    <property type="term" value="F:ATP hydrolysis activity"/>
    <property type="evidence" value="ECO:0007669"/>
    <property type="project" value="InterPro"/>
</dbReference>
<dbReference type="HOGENOM" id="CLU_000604_1_2_5"/>
<dbReference type="RefSeq" id="WP_015398013.1">
    <property type="nucleotide sequence ID" value="NC_020300.1"/>
</dbReference>
<dbReference type="GO" id="GO:1903806">
    <property type="term" value="P:L-isoleucine import across plasma membrane"/>
    <property type="evidence" value="ECO:0007669"/>
    <property type="project" value="TreeGrafter"/>
</dbReference>
<keyword evidence="6" id="KW-1185">Reference proteome</keyword>
<dbReference type="GO" id="GO:0005304">
    <property type="term" value="F:L-valine transmembrane transporter activity"/>
    <property type="evidence" value="ECO:0007669"/>
    <property type="project" value="TreeGrafter"/>
</dbReference>
<dbReference type="InterPro" id="IPR003593">
    <property type="entry name" value="AAA+_ATPase"/>
</dbReference>
<dbReference type="PANTHER" id="PTHR45772:SF7">
    <property type="entry name" value="AMINO ACID ABC TRANSPORTER ATP-BINDING PROTEIN"/>
    <property type="match status" value="1"/>
</dbReference>
<accession>M1P3X0</accession>
<organism evidence="5 6">
    <name type="scientific">Bartonella australis (strain Aust/NH1)</name>
    <dbReference type="NCBI Taxonomy" id="1094489"/>
    <lineage>
        <taxon>Bacteria</taxon>
        <taxon>Pseudomonadati</taxon>
        <taxon>Pseudomonadota</taxon>
        <taxon>Alphaproteobacteria</taxon>
        <taxon>Hyphomicrobiales</taxon>
        <taxon>Bartonellaceae</taxon>
        <taxon>Bartonella</taxon>
    </lineage>
</organism>
<dbReference type="InterPro" id="IPR003439">
    <property type="entry name" value="ABC_transporter-like_ATP-bd"/>
</dbReference>
<dbReference type="Proteomes" id="UP000011729">
    <property type="component" value="Chromosome"/>
</dbReference>
<protein>
    <submittedName>
        <fullName evidence="5">Branched-chain amino acid transport system ATP-binding protein</fullName>
    </submittedName>
</protein>
<reference evidence="5 6" key="1">
    <citation type="journal article" date="2013" name="PLoS Genet.">
        <title>A gene transfer agent and a dynamic repertoire of secretion systems hold the keys to the explosive radiation of the emerging pathogen Bartonella.</title>
        <authorList>
            <person name="Guy L."/>
            <person name="Nystedt B."/>
            <person name="Toft C."/>
            <person name="Zaremba-Niedzwiedzka K."/>
            <person name="Berglund E.C."/>
            <person name="Granberg F."/>
            <person name="Naslund K."/>
            <person name="Eriksson A.S."/>
            <person name="Andersson S.G."/>
        </authorList>
    </citation>
    <scope>NUCLEOTIDE SEQUENCE [LARGE SCALE GENOMIC DNA]</scope>
    <source>
        <strain evidence="5 6">Aust/NH1</strain>
    </source>
</reference>
<dbReference type="OrthoDB" id="9779872at2"/>
<dbReference type="Gene3D" id="3.40.50.300">
    <property type="entry name" value="P-loop containing nucleotide triphosphate hydrolases"/>
    <property type="match status" value="1"/>
</dbReference>
<dbReference type="PATRIC" id="fig|1094489.3.peg.768"/>
<sequence>MNNTILSLNNVTMRFGGLIAVNNVNIAIKRGTITGLIGPNGAGKTTVFNMVSGFYAPTDGKILLNEQKICGLPPYAICKSRIARTFQNIRLFSGLTVLQNVMVGAHIWQKQPWFASALFLPNAIKEKNKIYKSSMKLLKQLQLDHLADQRATTLSYGAQRRLEIARALATKPKLLLLDEPAAGMNPKESEELREFIEKVRKEFDLTILLIEHDMKVVMGLCQYIWVLEHGSCIANGTPDKIRDNPKVVEAYLGGDIHEYS</sequence>
<dbReference type="GO" id="GO:0005886">
    <property type="term" value="C:plasma membrane"/>
    <property type="evidence" value="ECO:0007669"/>
    <property type="project" value="TreeGrafter"/>
</dbReference>
<dbReference type="InterPro" id="IPR032823">
    <property type="entry name" value="BCA_ABC_TP_C"/>
</dbReference>
<dbReference type="AlphaFoldDB" id="M1P3X0"/>
<keyword evidence="2" id="KW-0547">Nucleotide-binding</keyword>